<protein>
    <recommendedName>
        <fullName evidence="4">Fungal N-terminal domain-containing protein</fullName>
    </recommendedName>
</protein>
<feature type="region of interest" description="Disordered" evidence="1">
    <location>
        <begin position="1120"/>
        <end position="1143"/>
    </location>
</feature>
<dbReference type="Proteomes" id="UP001281003">
    <property type="component" value="Unassembled WGS sequence"/>
</dbReference>
<sequence length="1204" mass="135911">MDPASAIGIAAAAFQFAQLTAKATAKGVGLLRSLKETPSKLKELLSVVEISNKQTASLQESLSDPASTLAAALPHDQLSFLRTNVDEAARITRELQKELESLFGSQKRGLTGAKKLWRDVLSVKRERALEEKLNKMKWYNGEIERGLQVSVLALAGQILECSNTTQASVDDNTAQLRELNVMMTDLNGKVNDMVNSPMAVQARFDGLAASEIQATQFSSTTAHLAISVRQEPGAATKEDLNEIRKDLLMLMTGQKSRPDTLSNAPSSTGALLSDSDKVELAAQIRQELLNPSTLKSSCDFLMATGIQPEKLPLPLRTLSAAHRSISRDKLCRCQIATYDKPEKTLKHGPFSFYYRGEKQHDESCPHRKTQARDRSWRYQLGMQLAPLLNKTVQFAFSASFGGGGLELQFPMRVFPTVQRSKSPIFKLFDSFPERCTKTIRWQSYEEKHVYLHWKMEGKCFAHGGEVNQFIWDVDLVRAELRHIHKALLDSETFQIGSIRDRDESGYTVLHEIAMLVLMLAPVYSQIVLKRDLRQLQRLLALLSPSQLEVQAFGFHGLSVLDLAVGWPEGLQVLSVRWPWDVSRTLWLAHLLSDNDSLWILSYMFPCMPMNSFVFVGIIQSLSKTGAMDHAKIIIQAQIQKRKELADLGRQHLSAEEQEGCGLDSPDGTALDCLAWVVYDKLKTKKAIPLHRIASLNPGIPNLSIYTILSILLTDIYMYRPPAPFLTDVQQLDCAIFLVDVLEELWKNGFRTIDQEGWYTPVEGLLFALSKDLDRLPLIVWLLQHGAKPNFLSLHLPTAPCRQTYIPNNLLWRLGQVSRKSDHPLRAELLFDLVRYAAGVCNTMETDSCVCYCSSSGCLPLHDFVMFDRPWNEDCFGREHEMNMVMSFIEACSLTDDEKTRCFAEAVRMELFFRLGLVHSCHGNWRLTTEERGLVREEYEELGSQLNLLITAYRGSLMAFSLEDEKPFSIEFICDCMEVKGYGPVSWGSHNLDRHTTRLLAHWQHWWSLMAKILTDPNSIPLDHDERITKGDTRFAKADTMTALALKQQGYEGLDYTEVIQRHFAHELQSSAGSIELNIPDQVADNNGSVEKPVVRLERPELLEGLMEKLQRKAAGLEVDSTLKKQGENHDTKRPKKKKKRKHECQCPGIWMQTQSRCHHSWDFKTHTPRSSQAKKDDSPSVTVAVSFDRSQAGGKPPDCILVEI</sequence>
<organism evidence="2 3">
    <name type="scientific">Sordaria brevicollis</name>
    <dbReference type="NCBI Taxonomy" id="83679"/>
    <lineage>
        <taxon>Eukaryota</taxon>
        <taxon>Fungi</taxon>
        <taxon>Dikarya</taxon>
        <taxon>Ascomycota</taxon>
        <taxon>Pezizomycotina</taxon>
        <taxon>Sordariomycetes</taxon>
        <taxon>Sordariomycetidae</taxon>
        <taxon>Sordariales</taxon>
        <taxon>Sordariaceae</taxon>
        <taxon>Sordaria</taxon>
    </lineage>
</organism>
<evidence type="ECO:0000313" key="2">
    <source>
        <dbReference type="EMBL" id="KAK3388497.1"/>
    </source>
</evidence>
<evidence type="ECO:0000256" key="1">
    <source>
        <dbReference type="SAM" id="MobiDB-lite"/>
    </source>
</evidence>
<keyword evidence="3" id="KW-1185">Reference proteome</keyword>
<feature type="compositionally biased region" description="Basic residues" evidence="1">
    <location>
        <begin position="1132"/>
        <end position="1142"/>
    </location>
</feature>
<feature type="compositionally biased region" description="Basic and acidic residues" evidence="1">
    <location>
        <begin position="1120"/>
        <end position="1131"/>
    </location>
</feature>
<reference evidence="2" key="1">
    <citation type="journal article" date="2023" name="Mol. Phylogenet. Evol.">
        <title>Genome-scale phylogeny and comparative genomics of the fungal order Sordariales.</title>
        <authorList>
            <person name="Hensen N."/>
            <person name="Bonometti L."/>
            <person name="Westerberg I."/>
            <person name="Brannstrom I.O."/>
            <person name="Guillou S."/>
            <person name="Cros-Aarteil S."/>
            <person name="Calhoun S."/>
            <person name="Haridas S."/>
            <person name="Kuo A."/>
            <person name="Mondo S."/>
            <person name="Pangilinan J."/>
            <person name="Riley R."/>
            <person name="LaButti K."/>
            <person name="Andreopoulos B."/>
            <person name="Lipzen A."/>
            <person name="Chen C."/>
            <person name="Yan M."/>
            <person name="Daum C."/>
            <person name="Ng V."/>
            <person name="Clum A."/>
            <person name="Steindorff A."/>
            <person name="Ohm R.A."/>
            <person name="Martin F."/>
            <person name="Silar P."/>
            <person name="Natvig D.O."/>
            <person name="Lalanne C."/>
            <person name="Gautier V."/>
            <person name="Ament-Velasquez S.L."/>
            <person name="Kruys A."/>
            <person name="Hutchinson M.I."/>
            <person name="Powell A.J."/>
            <person name="Barry K."/>
            <person name="Miller A.N."/>
            <person name="Grigoriev I.V."/>
            <person name="Debuchy R."/>
            <person name="Gladieux P."/>
            <person name="Hiltunen Thoren M."/>
            <person name="Johannesson H."/>
        </authorList>
    </citation>
    <scope>NUCLEOTIDE SEQUENCE</scope>
    <source>
        <strain evidence="2">FGSC 1904</strain>
    </source>
</reference>
<comment type="caution">
    <text evidence="2">The sequence shown here is derived from an EMBL/GenBank/DDBJ whole genome shotgun (WGS) entry which is preliminary data.</text>
</comment>
<name>A0AAE0NVJ2_SORBR</name>
<evidence type="ECO:0000313" key="3">
    <source>
        <dbReference type="Proteomes" id="UP001281003"/>
    </source>
</evidence>
<reference evidence="2" key="2">
    <citation type="submission" date="2023-07" db="EMBL/GenBank/DDBJ databases">
        <authorList>
            <consortium name="Lawrence Berkeley National Laboratory"/>
            <person name="Haridas S."/>
            <person name="Hensen N."/>
            <person name="Bonometti L."/>
            <person name="Westerberg I."/>
            <person name="Brannstrom I.O."/>
            <person name="Guillou S."/>
            <person name="Cros-Aarteil S."/>
            <person name="Calhoun S."/>
            <person name="Kuo A."/>
            <person name="Mondo S."/>
            <person name="Pangilinan J."/>
            <person name="Riley R."/>
            <person name="LaButti K."/>
            <person name="Andreopoulos B."/>
            <person name="Lipzen A."/>
            <person name="Chen C."/>
            <person name="Yanf M."/>
            <person name="Daum C."/>
            <person name="Ng V."/>
            <person name="Clum A."/>
            <person name="Steindorff A."/>
            <person name="Ohm R."/>
            <person name="Martin F."/>
            <person name="Silar P."/>
            <person name="Natvig D."/>
            <person name="Lalanne C."/>
            <person name="Gautier V."/>
            <person name="Ament-velasquez S.L."/>
            <person name="Kruys A."/>
            <person name="Hutchinson M.I."/>
            <person name="Powell A.J."/>
            <person name="Barry K."/>
            <person name="Miller A.N."/>
            <person name="Grigoriev I.V."/>
            <person name="Debuchy R."/>
            <person name="Gladieux P."/>
            <person name="Thoren M.H."/>
            <person name="Johannesson H."/>
        </authorList>
    </citation>
    <scope>NUCLEOTIDE SEQUENCE</scope>
    <source>
        <strain evidence="2">FGSC 1904</strain>
    </source>
</reference>
<evidence type="ECO:0008006" key="4">
    <source>
        <dbReference type="Google" id="ProtNLM"/>
    </source>
</evidence>
<dbReference type="EMBL" id="JAUTDP010000015">
    <property type="protein sequence ID" value="KAK3388497.1"/>
    <property type="molecule type" value="Genomic_DNA"/>
</dbReference>
<accession>A0AAE0NVJ2</accession>
<proteinExistence type="predicted"/>
<gene>
    <name evidence="2" type="ORF">B0T20DRAFT_364503</name>
</gene>
<dbReference type="AlphaFoldDB" id="A0AAE0NVJ2"/>